<evidence type="ECO:0000313" key="4">
    <source>
        <dbReference type="Proteomes" id="UP000600565"/>
    </source>
</evidence>
<keyword evidence="1" id="KW-1133">Transmembrane helix</keyword>
<feature type="transmembrane region" description="Helical" evidence="1">
    <location>
        <begin position="311"/>
        <end position="337"/>
    </location>
</feature>
<name>A0ABR8XIZ6_9BACL</name>
<feature type="transmembrane region" description="Helical" evidence="1">
    <location>
        <begin position="420"/>
        <end position="447"/>
    </location>
</feature>
<dbReference type="NCBIfam" id="TIGR02123">
    <property type="entry name" value="TRAP_fused"/>
    <property type="match status" value="1"/>
</dbReference>
<evidence type="ECO:0000259" key="2">
    <source>
        <dbReference type="Pfam" id="PF06808"/>
    </source>
</evidence>
<dbReference type="InterPro" id="IPR010656">
    <property type="entry name" value="DctM"/>
</dbReference>
<organism evidence="3 4">
    <name type="scientific">Solibacillus merdavium</name>
    <dbReference type="NCBI Taxonomy" id="2762218"/>
    <lineage>
        <taxon>Bacteria</taxon>
        <taxon>Bacillati</taxon>
        <taxon>Bacillota</taxon>
        <taxon>Bacilli</taxon>
        <taxon>Bacillales</taxon>
        <taxon>Caryophanaceae</taxon>
        <taxon>Solibacillus</taxon>
    </lineage>
</organism>
<feature type="transmembrane region" description="Helical" evidence="1">
    <location>
        <begin position="148"/>
        <end position="170"/>
    </location>
</feature>
<feature type="transmembrane region" description="Helical" evidence="1">
    <location>
        <begin position="27"/>
        <end position="48"/>
    </location>
</feature>
<feature type="transmembrane region" description="Helical" evidence="1">
    <location>
        <begin position="459"/>
        <end position="486"/>
    </location>
</feature>
<dbReference type="Pfam" id="PF06808">
    <property type="entry name" value="DctM"/>
    <property type="match status" value="1"/>
</dbReference>
<dbReference type="Proteomes" id="UP000600565">
    <property type="component" value="Unassembled WGS sequence"/>
</dbReference>
<gene>
    <name evidence="3" type="ORF">H9632_02250</name>
</gene>
<proteinExistence type="predicted"/>
<feature type="transmembrane region" description="Helical" evidence="1">
    <location>
        <begin position="60"/>
        <end position="79"/>
    </location>
</feature>
<sequence length="657" mass="70197">MTGKPLEKDELQQLMDLEDKNINSRTYIGLFGKIVVGVAIIWSIFQIYMSSIGVMEATKFRAWHLGFLLLFSFIFYPATKKSVGTRRLPTWFDSICITLSIFVTLYFVIVYDILVRDRAGENTILDLWVGAIAILLLFEAARRVVGNALTLIALFFLAYNFFGAYIPGILGHYGFSLERIINIMFWGGQGIFGTALGVSATYIFIFVLFGAFLKNSGFSDFINDLALTIAGRTAGGPAKVAVFASALMATISGSAVSNVVTTGTVTIPMMKKAGYSKKFAGAVEAVASTGGLIAPPVMGAAAFIMAEYLGVSYSVVMLAAIIPAVLYYLTLFMIVHFEAKKMGLSGISKENIPIAKQVLKNGGHLLIPLFILLFMLFAGYSPLYAAIFALFSIVPTAAIRKHTRMNLKTVIDSVVEGVKGAISVGIACAIVGIVIATITLTSIGLIIGNNVLSFAGDSVMLAAILTAVISIVLGMGIPATAAYIIVATISVPILTQLGVPAIAAHMFAFYFAALSSITPPVALAPYAAAGIAGESPNKVSFESVRLGMIGFIVPFFFIFNPALLLTGGTIGEYIIAAITACIGGVSIAAGIKGYLFRRTYFIERIIFFFAGIALMDTTLLYNLIALAMIAIAVATQIMMKQPERKVAPSLIKGEEAR</sequence>
<feature type="domain" description="TRAP C4-dicarboxylate transport system permease DctM subunit" evidence="2">
    <location>
        <begin position="133"/>
        <end position="566"/>
    </location>
</feature>
<feature type="transmembrane region" description="Helical" evidence="1">
    <location>
        <begin position="573"/>
        <end position="595"/>
    </location>
</feature>
<protein>
    <submittedName>
        <fullName evidence="3">TRAP transporter permease</fullName>
    </submittedName>
</protein>
<reference evidence="3 4" key="1">
    <citation type="submission" date="2020-08" db="EMBL/GenBank/DDBJ databases">
        <title>A Genomic Blueprint of the Chicken Gut Microbiome.</title>
        <authorList>
            <person name="Gilroy R."/>
            <person name="Ravi A."/>
            <person name="Getino M."/>
            <person name="Pursley I."/>
            <person name="Horton D.L."/>
            <person name="Alikhan N.-F."/>
            <person name="Baker D."/>
            <person name="Gharbi K."/>
            <person name="Hall N."/>
            <person name="Watson M."/>
            <person name="Adriaenssens E.M."/>
            <person name="Foster-Nyarko E."/>
            <person name="Jarju S."/>
            <person name="Secka A."/>
            <person name="Antonio M."/>
            <person name="Oren A."/>
            <person name="Chaudhuri R."/>
            <person name="La Ragione R.M."/>
            <person name="Hildebrand F."/>
            <person name="Pallen M.J."/>
        </authorList>
    </citation>
    <scope>NUCLEOTIDE SEQUENCE [LARGE SCALE GENOMIC DNA]</scope>
    <source>
        <strain evidence="3 4">Sa1YVA6</strain>
    </source>
</reference>
<feature type="transmembrane region" description="Helical" evidence="1">
    <location>
        <begin position="279"/>
        <end position="305"/>
    </location>
</feature>
<evidence type="ECO:0000313" key="3">
    <source>
        <dbReference type="EMBL" id="MBD8031873.1"/>
    </source>
</evidence>
<dbReference type="PANTHER" id="PTHR43849:SF2">
    <property type="entry name" value="BLL3936 PROTEIN"/>
    <property type="match status" value="1"/>
</dbReference>
<dbReference type="PANTHER" id="PTHR43849">
    <property type="entry name" value="BLL3936 PROTEIN"/>
    <property type="match status" value="1"/>
</dbReference>
<keyword evidence="1" id="KW-0472">Membrane</keyword>
<accession>A0ABR8XIZ6</accession>
<feature type="transmembrane region" description="Helical" evidence="1">
    <location>
        <begin position="607"/>
        <end position="635"/>
    </location>
</feature>
<feature type="transmembrane region" description="Helical" evidence="1">
    <location>
        <begin position="190"/>
        <end position="213"/>
    </location>
</feature>
<feature type="transmembrane region" description="Helical" evidence="1">
    <location>
        <begin position="91"/>
        <end position="111"/>
    </location>
</feature>
<comment type="caution">
    <text evidence="3">The sequence shown here is derived from an EMBL/GenBank/DDBJ whole genome shotgun (WGS) entry which is preliminary data.</text>
</comment>
<dbReference type="InterPro" id="IPR011853">
    <property type="entry name" value="TRAP_DctM-Dct_fused"/>
</dbReference>
<feature type="transmembrane region" description="Helical" evidence="1">
    <location>
        <begin position="123"/>
        <end position="141"/>
    </location>
</feature>
<keyword evidence="1" id="KW-0812">Transmembrane</keyword>
<evidence type="ECO:0000256" key="1">
    <source>
        <dbReference type="SAM" id="Phobius"/>
    </source>
</evidence>
<keyword evidence="4" id="KW-1185">Reference proteome</keyword>
<dbReference type="EMBL" id="JACSPW010000001">
    <property type="protein sequence ID" value="MBD8031873.1"/>
    <property type="molecule type" value="Genomic_DNA"/>
</dbReference>
<feature type="transmembrane region" description="Helical" evidence="1">
    <location>
        <begin position="546"/>
        <end position="566"/>
    </location>
</feature>
<dbReference type="RefSeq" id="WP_191702489.1">
    <property type="nucleotide sequence ID" value="NZ_JACSPW010000001.1"/>
</dbReference>